<evidence type="ECO:0000256" key="1">
    <source>
        <dbReference type="ARBA" id="ARBA00004496"/>
    </source>
</evidence>
<feature type="domain" description="PAZ" evidence="9">
    <location>
        <begin position="298"/>
        <end position="412"/>
    </location>
</feature>
<dbReference type="FunFam" id="3.30.420.10:FF:000014">
    <property type="entry name" value="Piwi-like RNA-mediated gene silencing 1"/>
    <property type="match status" value="1"/>
</dbReference>
<dbReference type="SUPFAM" id="SSF101690">
    <property type="entry name" value="PAZ domain"/>
    <property type="match status" value="1"/>
</dbReference>
<dbReference type="PROSITE" id="PS50822">
    <property type="entry name" value="PIWI"/>
    <property type="match status" value="1"/>
</dbReference>
<feature type="region of interest" description="Disordered" evidence="8">
    <location>
        <begin position="1"/>
        <end position="128"/>
    </location>
</feature>
<feature type="domain" description="Piwi" evidence="10">
    <location>
        <begin position="579"/>
        <end position="876"/>
    </location>
</feature>
<dbReference type="InterPro" id="IPR036085">
    <property type="entry name" value="PAZ_dom_sf"/>
</dbReference>
<dbReference type="Gene3D" id="3.40.50.2300">
    <property type="match status" value="1"/>
</dbReference>
<feature type="compositionally biased region" description="Gly residues" evidence="8">
    <location>
        <begin position="99"/>
        <end position="111"/>
    </location>
</feature>
<dbReference type="GeneID" id="135339664"/>
<evidence type="ECO:0000259" key="9">
    <source>
        <dbReference type="PROSITE" id="PS50821"/>
    </source>
</evidence>
<dbReference type="GO" id="GO:0031047">
    <property type="term" value="P:regulatory ncRNA-mediated gene silencing"/>
    <property type="evidence" value="ECO:0007669"/>
    <property type="project" value="UniProtKB-KW"/>
</dbReference>
<dbReference type="PANTHER" id="PTHR22891">
    <property type="entry name" value="EUKARYOTIC TRANSLATION INITIATION FACTOR 2C"/>
    <property type="match status" value="1"/>
</dbReference>
<protein>
    <submittedName>
        <fullName evidence="11">Putative piwi-1</fullName>
    </submittedName>
</protein>
<dbReference type="SUPFAM" id="SSF53098">
    <property type="entry name" value="Ribonuclease H-like"/>
    <property type="match status" value="1"/>
</dbReference>
<evidence type="ECO:0000256" key="7">
    <source>
        <dbReference type="ARBA" id="ARBA00038291"/>
    </source>
</evidence>
<feature type="compositionally biased region" description="Pro residues" evidence="8">
    <location>
        <begin position="78"/>
        <end position="95"/>
    </location>
</feature>
<dbReference type="EMBL" id="MF288062">
    <property type="protein sequence ID" value="AWH61379.1"/>
    <property type="molecule type" value="mRNA"/>
</dbReference>
<dbReference type="GO" id="GO:0030154">
    <property type="term" value="P:cell differentiation"/>
    <property type="evidence" value="ECO:0007669"/>
    <property type="project" value="UniProtKB-KW"/>
</dbReference>
<evidence type="ECO:0000256" key="2">
    <source>
        <dbReference type="ARBA" id="ARBA00022473"/>
    </source>
</evidence>
<proteinExistence type="evidence at transcript level"/>
<dbReference type="RefSeq" id="XP_064391963.1">
    <property type="nucleotide sequence ID" value="XM_064535893.1"/>
</dbReference>
<feature type="compositionally biased region" description="Basic residues" evidence="8">
    <location>
        <begin position="1"/>
        <end position="13"/>
    </location>
</feature>
<keyword evidence="3" id="KW-0963">Cytoplasm</keyword>
<sequence length="890" mass="100287">MTGRARGRARGRSRGQAAAAATRPGEKSTQGATSEPQVGRGGRGRAVAAQPTVTPVQQTPPPQLPVEKMAQMTVKKTPTPPMKEPTPPMKEPTPPASGAGVGRSTGRGGGYTEPCTRPEHIIDKRGTSGTPITVMSNFVSLKNRPDSVIYQYNVGFSPQVDSKRVRYFLIAHREDLIGTVKTFDGMILYLPIRLPDQVTKYMSSLRDGTNIEVTITLTNDLNTNSPVCMQLFNIIFRRILSYLDMKQIGRHYYNSKIPIHITQHRLELWPGFITSILNYDSGILLCADISHKILRTDTVWDFLNELYTKSRGGSFHDMATKTLVGEIVLTRYNNRTYRIDDIDWDSNPQKTFNQHDGTPISFSDYFKKQYDIEVSDLDQPMLVSRPSKKEIRARGGKDDPILLVPELCTRTGLSDEARADFRVMKDLAQYTRVDPASRCATLKKFIQQVQTEPKSKAELEGWNLAFDKDLITYQARVMPPEKIYQKDKTLSYNPEEADWGRDMRGSALISAMDMKNYIIYCTQRDSGVAEEFFMTLKKVCPPMGIRIGQPTVRTLQNDRTETFLRALGEDLGQGHQVQMVICVLPNNRKDRYDAIKKFCCKDRAGCSPVLSQCLLSRTLSKKQQLMSVTTKVAMQLNCKLGGELWALEIPIKNCMVVGVDTYHDSSRRGRSVGGFIASTNKTLTKYYSQTMFQSTGQELADNLKVAMSSALHNYHKINGVLPDRIIVYRDGVGDGQLAAVTDYEIPQIKESFRAQGGEYRPKFAVVVVKKRISSRIFRVMGNKKLVNPPPGTVIDDKITKPEWYDFFVVSQSVRQGTVTPTHFNVVHDTSGFKPDHMQKLTYKLCHLYYNWPGTVRVPAPCQYAHKLAFLVGQSIHDTPSKLLDDKLYYL</sequence>
<feature type="compositionally biased region" description="Basic and acidic residues" evidence="8">
    <location>
        <begin position="116"/>
        <end position="126"/>
    </location>
</feature>
<evidence type="ECO:0000256" key="4">
    <source>
        <dbReference type="ARBA" id="ARBA00022782"/>
    </source>
</evidence>
<dbReference type="InterPro" id="IPR003100">
    <property type="entry name" value="PAZ_dom"/>
</dbReference>
<dbReference type="InterPro" id="IPR003165">
    <property type="entry name" value="Piwi"/>
</dbReference>
<dbReference type="InterPro" id="IPR012337">
    <property type="entry name" value="RNaseH-like_sf"/>
</dbReference>
<dbReference type="SMART" id="SM00950">
    <property type="entry name" value="Piwi"/>
    <property type="match status" value="1"/>
</dbReference>
<name>A0A2S1PRW5_HALPA</name>
<dbReference type="RefSeq" id="XP_064391964.1">
    <property type="nucleotide sequence ID" value="XM_064535894.1"/>
</dbReference>
<keyword evidence="4" id="KW-0221">Differentiation</keyword>
<comment type="subcellular location">
    <subcellularLocation>
        <location evidence="1">Cytoplasm</location>
    </subcellularLocation>
</comment>
<evidence type="ECO:0000259" key="10">
    <source>
        <dbReference type="PROSITE" id="PS50822"/>
    </source>
</evidence>
<feature type="compositionally biased region" description="Polar residues" evidence="8">
    <location>
        <begin position="27"/>
        <end position="36"/>
    </location>
</feature>
<evidence type="ECO:0000256" key="8">
    <source>
        <dbReference type="SAM" id="MobiDB-lite"/>
    </source>
</evidence>
<dbReference type="Gene3D" id="2.170.260.10">
    <property type="entry name" value="paz domain"/>
    <property type="match status" value="1"/>
</dbReference>
<reference evidence="11" key="1">
    <citation type="submission" date="2017-06" db="EMBL/GenBank/DDBJ databases">
        <title>New viruses from a metagenomic survey of invertebrates and Fucus.</title>
        <authorList>
            <person name="Waldron F.M."/>
            <person name="Obbard D.J."/>
        </authorList>
    </citation>
    <scope>NUCLEOTIDE SEQUENCE</scope>
</reference>
<feature type="compositionally biased region" description="Low complexity" evidence="8">
    <location>
        <begin position="14"/>
        <end position="23"/>
    </location>
</feature>
<dbReference type="GO" id="GO:0003723">
    <property type="term" value="F:RNA binding"/>
    <property type="evidence" value="ECO:0007669"/>
    <property type="project" value="UniProtKB-KW"/>
</dbReference>
<dbReference type="RefSeq" id="XP_064391962.1">
    <property type="nucleotide sequence ID" value="XM_064535892.1"/>
</dbReference>
<keyword evidence="5" id="KW-0694">RNA-binding</keyword>
<dbReference type="PROSITE" id="PS50821">
    <property type="entry name" value="PAZ"/>
    <property type="match status" value="1"/>
</dbReference>
<dbReference type="Pfam" id="PF23278">
    <property type="entry name" value="Piwi_N"/>
    <property type="match status" value="1"/>
</dbReference>
<dbReference type="Pfam" id="PF02170">
    <property type="entry name" value="PAZ"/>
    <property type="match status" value="1"/>
</dbReference>
<evidence type="ECO:0000256" key="5">
    <source>
        <dbReference type="ARBA" id="ARBA00022884"/>
    </source>
</evidence>
<accession>A0A2S1PRW5</accession>
<dbReference type="InterPro" id="IPR036397">
    <property type="entry name" value="RNaseH_sf"/>
</dbReference>
<evidence type="ECO:0000313" key="11">
    <source>
        <dbReference type="EMBL" id="AWH61379.1"/>
    </source>
</evidence>
<dbReference type="SMART" id="SM00949">
    <property type="entry name" value="PAZ"/>
    <property type="match status" value="1"/>
</dbReference>
<dbReference type="CDD" id="cd04658">
    <property type="entry name" value="Piwi_piwi-like_Euk"/>
    <property type="match status" value="1"/>
</dbReference>
<dbReference type="CDD" id="cd02845">
    <property type="entry name" value="PAZ_piwi_like"/>
    <property type="match status" value="1"/>
</dbReference>
<keyword evidence="6" id="KW-0943">RNA-mediated gene silencing</keyword>
<dbReference type="GO" id="GO:0005737">
    <property type="term" value="C:cytoplasm"/>
    <property type="evidence" value="ECO:0007669"/>
    <property type="project" value="UniProtKB-SubCell"/>
</dbReference>
<organism evidence="11">
    <name type="scientific">Halichondria panicea</name>
    <name type="common">Breadcrumb sponge</name>
    <dbReference type="NCBI Taxonomy" id="6063"/>
    <lineage>
        <taxon>Eukaryota</taxon>
        <taxon>Metazoa</taxon>
        <taxon>Porifera</taxon>
        <taxon>Demospongiae</taxon>
        <taxon>Heteroscleromorpha</taxon>
        <taxon>Suberitida</taxon>
        <taxon>Halichondriidae</taxon>
        <taxon>Halichondria</taxon>
        <taxon>Halichondria (Halichondria)</taxon>
    </lineage>
</organism>
<evidence type="ECO:0000256" key="6">
    <source>
        <dbReference type="ARBA" id="ARBA00023158"/>
    </source>
</evidence>
<keyword evidence="2" id="KW-0217">Developmental protein</keyword>
<dbReference type="FunFam" id="2.170.260.10:FF:000003">
    <property type="entry name" value="Piwi-like RNA-mediated gene silencing 2"/>
    <property type="match status" value="1"/>
</dbReference>
<evidence type="ECO:0000256" key="3">
    <source>
        <dbReference type="ARBA" id="ARBA00022490"/>
    </source>
</evidence>
<comment type="similarity">
    <text evidence="7">Belongs to the argonaute family. Piwi subfamily.</text>
</comment>
<dbReference type="Pfam" id="PF02171">
    <property type="entry name" value="Piwi"/>
    <property type="match status" value="1"/>
</dbReference>
<feature type="compositionally biased region" description="Low complexity" evidence="8">
    <location>
        <begin position="45"/>
        <end position="57"/>
    </location>
</feature>
<dbReference type="AlphaFoldDB" id="A0A2S1PRW5"/>
<dbReference type="Gene3D" id="3.30.420.10">
    <property type="entry name" value="Ribonuclease H-like superfamily/Ribonuclease H"/>
    <property type="match status" value="1"/>
</dbReference>